<gene>
    <name evidence="2" type="ordered locus">Palpr_0623</name>
</gene>
<dbReference type="GO" id="GO:0005975">
    <property type="term" value="P:carbohydrate metabolic process"/>
    <property type="evidence" value="ECO:0007669"/>
    <property type="project" value="InterPro"/>
</dbReference>
<dbReference type="EMBL" id="CP002345">
    <property type="protein sequence ID" value="ADQ78779.1"/>
    <property type="molecule type" value="Genomic_DNA"/>
</dbReference>
<dbReference type="Gene3D" id="1.50.10.20">
    <property type="match status" value="1"/>
</dbReference>
<dbReference type="SUPFAM" id="SSF48208">
    <property type="entry name" value="Six-hairpin glycosidases"/>
    <property type="match status" value="1"/>
</dbReference>
<dbReference type="PANTHER" id="PTHR42899:SF1">
    <property type="entry name" value="SPERMATOGENESIS-ASSOCIATED PROTEIN 20"/>
    <property type="match status" value="1"/>
</dbReference>
<dbReference type="InterPro" id="IPR008928">
    <property type="entry name" value="6-hairpin_glycosidase_sf"/>
</dbReference>
<reference evidence="2 3" key="2">
    <citation type="journal article" date="2011" name="Stand. Genomic Sci.">
        <title>Complete genome sequence of Paludibacter propionicigenes type strain (WB4).</title>
        <authorList>
            <person name="Gronow S."/>
            <person name="Munk C."/>
            <person name="Lapidus A."/>
            <person name="Nolan M."/>
            <person name="Lucas S."/>
            <person name="Hammon N."/>
            <person name="Deshpande S."/>
            <person name="Cheng J.F."/>
            <person name="Tapia R."/>
            <person name="Han C."/>
            <person name="Goodwin L."/>
            <person name="Pitluck S."/>
            <person name="Liolios K."/>
            <person name="Ivanova N."/>
            <person name="Mavromatis K."/>
            <person name="Mikhailova N."/>
            <person name="Pati A."/>
            <person name="Chen A."/>
            <person name="Palaniappan K."/>
            <person name="Land M."/>
            <person name="Hauser L."/>
            <person name="Chang Y.J."/>
            <person name="Jeffries C.D."/>
            <person name="Brambilla E."/>
            <person name="Rohde M."/>
            <person name="Goker M."/>
            <person name="Detter J.C."/>
            <person name="Woyke T."/>
            <person name="Bristow J."/>
            <person name="Eisen J.A."/>
            <person name="Markowitz V."/>
            <person name="Hugenholtz P."/>
            <person name="Kyrpides N.C."/>
            <person name="Klenk H.P."/>
        </authorList>
    </citation>
    <scope>NUCLEOTIDE SEQUENCE [LARGE SCALE GENOMIC DNA]</scope>
    <source>
        <strain evidence="3">DSM 17365 / JCM 13257 / WB4</strain>
    </source>
</reference>
<evidence type="ECO:0000313" key="3">
    <source>
        <dbReference type="Proteomes" id="UP000008718"/>
    </source>
</evidence>
<name>E4T235_PALPW</name>
<dbReference type="PANTHER" id="PTHR42899">
    <property type="entry name" value="SPERMATOGENESIS-ASSOCIATED PROTEIN 20"/>
    <property type="match status" value="1"/>
</dbReference>
<dbReference type="PIRSF" id="PIRSF006402">
    <property type="entry name" value="UCP006402_thioredoxin"/>
    <property type="match status" value="1"/>
</dbReference>
<dbReference type="SUPFAM" id="SSF52833">
    <property type="entry name" value="Thioredoxin-like"/>
    <property type="match status" value="1"/>
</dbReference>
<dbReference type="InterPro" id="IPR036249">
    <property type="entry name" value="Thioredoxin-like_sf"/>
</dbReference>
<proteinExistence type="predicted"/>
<dbReference type="Pfam" id="PF03190">
    <property type="entry name" value="Thioredox_DsbH"/>
    <property type="match status" value="1"/>
</dbReference>
<dbReference type="RefSeq" id="WP_013444148.1">
    <property type="nucleotide sequence ID" value="NC_014734.1"/>
</dbReference>
<dbReference type="HOGENOM" id="CLU_014051_4_2_10"/>
<evidence type="ECO:0000313" key="2">
    <source>
        <dbReference type="EMBL" id="ADQ78779.1"/>
    </source>
</evidence>
<dbReference type="InterPro" id="IPR004879">
    <property type="entry name" value="Ssp411-like_TRX"/>
</dbReference>
<dbReference type="OrthoDB" id="9762614at2"/>
<dbReference type="CDD" id="cd02955">
    <property type="entry name" value="SSP411"/>
    <property type="match status" value="1"/>
</dbReference>
<organism evidence="2 3">
    <name type="scientific">Paludibacter propionicigenes (strain DSM 17365 / JCM 13257 / WB4)</name>
    <dbReference type="NCBI Taxonomy" id="694427"/>
    <lineage>
        <taxon>Bacteria</taxon>
        <taxon>Pseudomonadati</taxon>
        <taxon>Bacteroidota</taxon>
        <taxon>Bacteroidia</taxon>
        <taxon>Bacteroidales</taxon>
        <taxon>Paludibacteraceae</taxon>
        <taxon>Paludibacter</taxon>
    </lineage>
</organism>
<feature type="domain" description="Spermatogenesis-associated protein 20-like TRX" evidence="1">
    <location>
        <begin position="9"/>
        <end position="162"/>
    </location>
</feature>
<dbReference type="KEGG" id="ppn:Palpr_0623"/>
<reference key="1">
    <citation type="submission" date="2010-11" db="EMBL/GenBank/DDBJ databases">
        <title>The complete genome of Paludibacter propionicigenes DSM 17365.</title>
        <authorList>
            <consortium name="US DOE Joint Genome Institute (JGI-PGF)"/>
            <person name="Lucas S."/>
            <person name="Copeland A."/>
            <person name="Lapidus A."/>
            <person name="Bruce D."/>
            <person name="Goodwin L."/>
            <person name="Pitluck S."/>
            <person name="Kyrpides N."/>
            <person name="Mavromatis K."/>
            <person name="Ivanova N."/>
            <person name="Munk A.C."/>
            <person name="Brettin T."/>
            <person name="Detter J.C."/>
            <person name="Han C."/>
            <person name="Tapia R."/>
            <person name="Land M."/>
            <person name="Hauser L."/>
            <person name="Markowitz V."/>
            <person name="Cheng J.-F."/>
            <person name="Hugenholtz P."/>
            <person name="Woyke T."/>
            <person name="Wu D."/>
            <person name="Gronow S."/>
            <person name="Wellnitz S."/>
            <person name="Brambilla E."/>
            <person name="Klenk H.-P."/>
            <person name="Eisen J.A."/>
        </authorList>
    </citation>
    <scope>NUCLEOTIDE SEQUENCE</scope>
    <source>
        <strain>WB4</strain>
    </source>
</reference>
<evidence type="ECO:0000259" key="1">
    <source>
        <dbReference type="Pfam" id="PF03190"/>
    </source>
</evidence>
<sequence>MSTSEHKYTNHLIHESSPYLLQHAHNPVDWYPWSQEALNKAKKENKNLLISIGYAACHWCHVMERECFEDEEVARYMNEHFVAIKVDREERPDIDQIYMTAVQLLTERGGWPLNCVALPDGRPIYGGTYFPKAQWLDMLNQVSGFIQLHPDKTENQARALTEGVQNNEMIYRADLPGLEATVNDQEDIFYHIQAGIDTVNGGYGTAPKFPMPSSLQFLLHFHHLSGNNDALKALTTTLDRMAFGGIYDQIGGGFARYATDEAWKIPHFEKMLYDNALLVSVYASAFQYNRNPHYEKVLHETLEFVSSELTSPDGGFYSSLDADSEGVEGKFYVWTFDELQTILGKNAGLIMDYFQVTAAGNWEESQNILYRKGNDEEIARKHNLSTVELSESIAQARELLQTVRAKRQKPMLDDKILTSWNALMLKGYCDAYRVTAKAEYLQAALRNANFILRYMKSADNGLFRNYKNGKASIPAFLDDYAFIIQAFISLYQNTFDEQWLVEASELTEYTVSHFYDPESGMFYYTSDTEPALIARKMEISDNVIPSSNSEMGKNLFVLGHYFYNDQYITMSEKMLNNVRQNALQGGIYYANWDILMGWFASAPYEVSVVGKNSDLLRKELNTHYLHNIILSGTKFESNLPVLKGKWSADETLIYVCRNHVCQAPVSDLRAALQMIKQVHI</sequence>
<dbReference type="Proteomes" id="UP000008718">
    <property type="component" value="Chromosome"/>
</dbReference>
<dbReference type="eggNOG" id="COG1331">
    <property type="taxonomic scope" value="Bacteria"/>
</dbReference>
<dbReference type="Gene3D" id="3.40.30.10">
    <property type="entry name" value="Glutaredoxin"/>
    <property type="match status" value="1"/>
</dbReference>
<protein>
    <recommendedName>
        <fullName evidence="1">Spermatogenesis-associated protein 20-like TRX domain-containing protein</fullName>
    </recommendedName>
</protein>
<accession>E4T235</accession>
<keyword evidence="3" id="KW-1185">Reference proteome</keyword>
<dbReference type="InterPro" id="IPR024705">
    <property type="entry name" value="Ssp411"/>
</dbReference>
<dbReference type="STRING" id="694427.Palpr_0623"/>
<dbReference type="AlphaFoldDB" id="E4T235"/>